<dbReference type="GO" id="GO:0046540">
    <property type="term" value="C:U4/U6 x U5 tri-snRNP complex"/>
    <property type="evidence" value="ECO:0007669"/>
    <property type="project" value="TreeGrafter"/>
</dbReference>
<dbReference type="Gene3D" id="3.30.230.10">
    <property type="match status" value="1"/>
</dbReference>
<accession>T1H0Q6</accession>
<sequence length="224" mass="24960">MHDLRKMYSEIDIKVADPVVAFCETVVETSSLKCFAETPNKKNKITMIAEPLEKGLAEDIENETVSINWNKKKIGEFFQVNYDWDLLAARSIWAFGPDTTGPNILVDDTLPSEVDKSLLTSVKDSIVQGFQWGTREGPLCEEPIRNVKFKILDAVIANEALHRGGGQVIPTARRVAYSAFLMATPRLMEPYNFVEVQAPADCVSAVYTVLARRRGHVTQDAPVS</sequence>
<dbReference type="STRING" id="36166.T1H0Q6"/>
<name>T1H0Q6_MEGSC</name>
<dbReference type="InterPro" id="IPR020568">
    <property type="entry name" value="Ribosomal_Su5_D2-typ_SF"/>
</dbReference>
<dbReference type="EMBL" id="CAQQ02044338">
    <property type="status" value="NOT_ANNOTATED_CDS"/>
    <property type="molecule type" value="Genomic_DNA"/>
</dbReference>
<dbReference type="OMA" id="ICMNNDE"/>
<dbReference type="SMART" id="SM00889">
    <property type="entry name" value="EFG_IV"/>
    <property type="match status" value="1"/>
</dbReference>
<dbReference type="GO" id="GO:0000398">
    <property type="term" value="P:mRNA splicing, via spliceosome"/>
    <property type="evidence" value="ECO:0007669"/>
    <property type="project" value="TreeGrafter"/>
</dbReference>
<evidence type="ECO:0000313" key="4">
    <source>
        <dbReference type="EnsemblMetazoa" id="MESCA009741-PA"/>
    </source>
</evidence>
<dbReference type="GO" id="GO:0071007">
    <property type="term" value="C:U2-type catalytic step 2 spliceosome"/>
    <property type="evidence" value="ECO:0007669"/>
    <property type="project" value="TreeGrafter"/>
</dbReference>
<dbReference type="Gene3D" id="3.30.70.240">
    <property type="match status" value="1"/>
</dbReference>
<feature type="domain" description="Translation elongation factor EFG/EF2" evidence="3">
    <location>
        <begin position="64"/>
        <end position="184"/>
    </location>
</feature>
<organism evidence="4 5">
    <name type="scientific">Megaselia scalaris</name>
    <name type="common">Humpbacked fly</name>
    <name type="synonym">Phora scalaris</name>
    <dbReference type="NCBI Taxonomy" id="36166"/>
    <lineage>
        <taxon>Eukaryota</taxon>
        <taxon>Metazoa</taxon>
        <taxon>Ecdysozoa</taxon>
        <taxon>Arthropoda</taxon>
        <taxon>Hexapoda</taxon>
        <taxon>Insecta</taxon>
        <taxon>Pterygota</taxon>
        <taxon>Neoptera</taxon>
        <taxon>Endopterygota</taxon>
        <taxon>Diptera</taxon>
        <taxon>Brachycera</taxon>
        <taxon>Muscomorpha</taxon>
        <taxon>Platypezoidea</taxon>
        <taxon>Phoridae</taxon>
        <taxon>Megaseliini</taxon>
        <taxon>Megaselia</taxon>
    </lineage>
</organism>
<keyword evidence="1" id="KW-0547">Nucleotide-binding</keyword>
<dbReference type="GO" id="GO:0005829">
    <property type="term" value="C:cytosol"/>
    <property type="evidence" value="ECO:0007669"/>
    <property type="project" value="TreeGrafter"/>
</dbReference>
<dbReference type="SUPFAM" id="SSF54211">
    <property type="entry name" value="Ribosomal protein S5 domain 2-like"/>
    <property type="match status" value="1"/>
</dbReference>
<dbReference type="HOGENOM" id="CLU_1237707_0_0_1"/>
<protein>
    <recommendedName>
        <fullName evidence="3">Translation elongation factor EFG/EF2 domain-containing protein</fullName>
    </recommendedName>
</protein>
<dbReference type="CDD" id="cd01683">
    <property type="entry name" value="EF2_IV_snRNP"/>
    <property type="match status" value="1"/>
</dbReference>
<reference evidence="5" key="1">
    <citation type="submission" date="2013-02" db="EMBL/GenBank/DDBJ databases">
        <authorList>
            <person name="Hughes D."/>
        </authorList>
    </citation>
    <scope>NUCLEOTIDE SEQUENCE</scope>
    <source>
        <strain>Durham</strain>
        <strain evidence="5">NC isolate 2 -- Noor lab</strain>
    </source>
</reference>
<dbReference type="InterPro" id="IPR014721">
    <property type="entry name" value="Ribsml_uS5_D2-typ_fold_subgr"/>
</dbReference>
<dbReference type="EnsemblMetazoa" id="MESCA009741-RA">
    <property type="protein sequence ID" value="MESCA009741-PA"/>
    <property type="gene ID" value="MESCA009741"/>
</dbReference>
<dbReference type="Pfam" id="PF03764">
    <property type="entry name" value="EFG_IV"/>
    <property type="match status" value="1"/>
</dbReference>
<dbReference type="SUPFAM" id="SSF54980">
    <property type="entry name" value="EF-G C-terminal domain-like"/>
    <property type="match status" value="1"/>
</dbReference>
<dbReference type="AlphaFoldDB" id="T1H0Q6"/>
<dbReference type="InterPro" id="IPR035647">
    <property type="entry name" value="EFG_III/V"/>
</dbReference>
<reference evidence="4" key="2">
    <citation type="submission" date="2015-06" db="UniProtKB">
        <authorList>
            <consortium name="EnsemblMetazoa"/>
        </authorList>
    </citation>
    <scope>IDENTIFICATION</scope>
</reference>
<proteinExistence type="predicted"/>
<evidence type="ECO:0000256" key="2">
    <source>
        <dbReference type="ARBA" id="ARBA00023134"/>
    </source>
</evidence>
<dbReference type="GO" id="GO:0030623">
    <property type="term" value="F:U5 snRNA binding"/>
    <property type="evidence" value="ECO:0007669"/>
    <property type="project" value="TreeGrafter"/>
</dbReference>
<dbReference type="FunFam" id="3.30.230.10:FF:000009">
    <property type="entry name" value="116 kDa U5 small nuclear ribonucleoprotein component"/>
    <property type="match status" value="1"/>
</dbReference>
<dbReference type="GO" id="GO:0003924">
    <property type="term" value="F:GTPase activity"/>
    <property type="evidence" value="ECO:0007669"/>
    <property type="project" value="TreeGrafter"/>
</dbReference>
<evidence type="ECO:0000259" key="3">
    <source>
        <dbReference type="SMART" id="SM00889"/>
    </source>
</evidence>
<keyword evidence="2" id="KW-0342">GTP-binding</keyword>
<dbReference type="PANTHER" id="PTHR42908:SF6">
    <property type="entry name" value="116 KDA U5 SMALL NUCLEAR RIBONUCLEOPROTEIN COMPONENT"/>
    <property type="match status" value="1"/>
</dbReference>
<evidence type="ECO:0000256" key="1">
    <source>
        <dbReference type="ARBA" id="ARBA00022741"/>
    </source>
</evidence>
<dbReference type="Proteomes" id="UP000015102">
    <property type="component" value="Unassembled WGS sequence"/>
</dbReference>
<evidence type="ECO:0000313" key="5">
    <source>
        <dbReference type="Proteomes" id="UP000015102"/>
    </source>
</evidence>
<dbReference type="InterPro" id="IPR005517">
    <property type="entry name" value="Transl_elong_EFG/EF2_IV"/>
</dbReference>
<dbReference type="GO" id="GO:0005525">
    <property type="term" value="F:GTP binding"/>
    <property type="evidence" value="ECO:0007669"/>
    <property type="project" value="UniProtKB-KW"/>
</dbReference>
<keyword evidence="5" id="KW-1185">Reference proteome</keyword>
<dbReference type="PANTHER" id="PTHR42908">
    <property type="entry name" value="TRANSLATION ELONGATION FACTOR-RELATED"/>
    <property type="match status" value="1"/>
</dbReference>